<gene>
    <name evidence="1" type="ORF">IPJ48_17395</name>
</gene>
<accession>A0A9D7FFI6</accession>
<dbReference type="AlphaFoldDB" id="A0A9D7FFI6"/>
<proteinExistence type="predicted"/>
<evidence type="ECO:0000313" key="2">
    <source>
        <dbReference type="Proteomes" id="UP000886602"/>
    </source>
</evidence>
<dbReference type="EMBL" id="JADJNC010000043">
    <property type="protein sequence ID" value="MBK7424707.1"/>
    <property type="molecule type" value="Genomic_DNA"/>
</dbReference>
<reference evidence="1" key="1">
    <citation type="submission" date="2020-10" db="EMBL/GenBank/DDBJ databases">
        <title>Connecting structure to function with the recovery of over 1000 high-quality activated sludge metagenome-assembled genomes encoding full-length rRNA genes using long-read sequencing.</title>
        <authorList>
            <person name="Singleton C.M."/>
            <person name="Petriglieri F."/>
            <person name="Kristensen J.M."/>
            <person name="Kirkegaard R.H."/>
            <person name="Michaelsen T.Y."/>
            <person name="Andersen M.H."/>
            <person name="Karst S.M."/>
            <person name="Dueholm M.S."/>
            <person name="Nielsen P.H."/>
            <person name="Albertsen M."/>
        </authorList>
    </citation>
    <scope>NUCLEOTIDE SEQUENCE</scope>
    <source>
        <strain evidence="1">EsbW_18-Q3-R4-48_MAXAC.044</strain>
    </source>
</reference>
<comment type="caution">
    <text evidence="1">The sequence shown here is derived from an EMBL/GenBank/DDBJ whole genome shotgun (WGS) entry which is preliminary data.</text>
</comment>
<organism evidence="1 2">
    <name type="scientific">Candidatus Propionivibrio dominans</name>
    <dbReference type="NCBI Taxonomy" id="2954373"/>
    <lineage>
        <taxon>Bacteria</taxon>
        <taxon>Pseudomonadati</taxon>
        <taxon>Pseudomonadota</taxon>
        <taxon>Betaproteobacteria</taxon>
        <taxon>Rhodocyclales</taxon>
        <taxon>Rhodocyclaceae</taxon>
        <taxon>Propionivibrio</taxon>
    </lineage>
</organism>
<sequence>MDHLSVKYIGKRPEYTEGTYGTMIRFVKGESRLVPLDKARLMLKHTDVYAPGETDAPIAVIPEQKSEDDDAQDLRDAISLMEKDALETYAQTHFSVKLDKRKNVLDLRTHVTQLFDQYGIS</sequence>
<protein>
    <submittedName>
        <fullName evidence="1">Uncharacterized protein</fullName>
    </submittedName>
</protein>
<dbReference type="Proteomes" id="UP000886602">
    <property type="component" value="Unassembled WGS sequence"/>
</dbReference>
<evidence type="ECO:0000313" key="1">
    <source>
        <dbReference type="EMBL" id="MBK7424707.1"/>
    </source>
</evidence>
<name>A0A9D7FFI6_9RHOO</name>